<evidence type="ECO:0000313" key="2">
    <source>
        <dbReference type="EMBL" id="KAF2665859.1"/>
    </source>
</evidence>
<keyword evidence="3" id="KW-1185">Reference proteome</keyword>
<protein>
    <submittedName>
        <fullName evidence="2">Uncharacterized protein</fullName>
    </submittedName>
</protein>
<gene>
    <name evidence="2" type="ORF">BT63DRAFT_481686</name>
</gene>
<accession>A0A6A6U0K9</accession>
<sequence length="334" mass="36497">MSLIAPSKGALPDPKRLAQVLQQAISDKYHVEVKIKKGAYGSSNSTCTSEDEFDKRLTELKTWRSQMARMVNDADKEIALLCSQRDRGHATKTAPEINLLRLKALISKTATELTRALPLSPLSMRGDYQRLISEGLSQVTEPPVIHVTAPNITTVTEPNGHSIRLPGGGDGWRPEAKSRQTSASSQVASIVSREAPNPPIQGDTAREGHSAGSISLPYREREPEAQHDCSDRIRCPWTRQLARSSRVGHRVIGEPRVLKSHSRPAHGASGRSSLITQRPLLSYSDYEELSSPQTGNTGFPKGNNLSAAVSQLIDEVRVMKKSAGVFIKAEPMDN</sequence>
<name>A0A6A6U0K9_9PEZI</name>
<proteinExistence type="predicted"/>
<evidence type="ECO:0000313" key="3">
    <source>
        <dbReference type="Proteomes" id="UP000799302"/>
    </source>
</evidence>
<organism evidence="2 3">
    <name type="scientific">Microthyrium microscopicum</name>
    <dbReference type="NCBI Taxonomy" id="703497"/>
    <lineage>
        <taxon>Eukaryota</taxon>
        <taxon>Fungi</taxon>
        <taxon>Dikarya</taxon>
        <taxon>Ascomycota</taxon>
        <taxon>Pezizomycotina</taxon>
        <taxon>Dothideomycetes</taxon>
        <taxon>Dothideomycetes incertae sedis</taxon>
        <taxon>Microthyriales</taxon>
        <taxon>Microthyriaceae</taxon>
        <taxon>Microthyrium</taxon>
    </lineage>
</organism>
<dbReference type="EMBL" id="MU004239">
    <property type="protein sequence ID" value="KAF2665859.1"/>
    <property type="molecule type" value="Genomic_DNA"/>
</dbReference>
<dbReference type="AlphaFoldDB" id="A0A6A6U0K9"/>
<evidence type="ECO:0000256" key="1">
    <source>
        <dbReference type="SAM" id="MobiDB-lite"/>
    </source>
</evidence>
<feature type="region of interest" description="Disordered" evidence="1">
    <location>
        <begin position="167"/>
        <end position="211"/>
    </location>
</feature>
<feature type="compositionally biased region" description="Polar residues" evidence="1">
    <location>
        <begin position="179"/>
        <end position="189"/>
    </location>
</feature>
<dbReference type="Proteomes" id="UP000799302">
    <property type="component" value="Unassembled WGS sequence"/>
</dbReference>
<reference evidence="2" key="1">
    <citation type="journal article" date="2020" name="Stud. Mycol.">
        <title>101 Dothideomycetes genomes: a test case for predicting lifestyles and emergence of pathogens.</title>
        <authorList>
            <person name="Haridas S."/>
            <person name="Albert R."/>
            <person name="Binder M."/>
            <person name="Bloem J."/>
            <person name="Labutti K."/>
            <person name="Salamov A."/>
            <person name="Andreopoulos B."/>
            <person name="Baker S."/>
            <person name="Barry K."/>
            <person name="Bills G."/>
            <person name="Bluhm B."/>
            <person name="Cannon C."/>
            <person name="Castanera R."/>
            <person name="Culley D."/>
            <person name="Daum C."/>
            <person name="Ezra D."/>
            <person name="Gonzalez J."/>
            <person name="Henrissat B."/>
            <person name="Kuo A."/>
            <person name="Liang C."/>
            <person name="Lipzen A."/>
            <person name="Lutzoni F."/>
            <person name="Magnuson J."/>
            <person name="Mondo S."/>
            <person name="Nolan M."/>
            <person name="Ohm R."/>
            <person name="Pangilinan J."/>
            <person name="Park H.-J."/>
            <person name="Ramirez L."/>
            <person name="Alfaro M."/>
            <person name="Sun H."/>
            <person name="Tritt A."/>
            <person name="Yoshinaga Y."/>
            <person name="Zwiers L.-H."/>
            <person name="Turgeon B."/>
            <person name="Goodwin S."/>
            <person name="Spatafora J."/>
            <person name="Crous P."/>
            <person name="Grigoriev I."/>
        </authorList>
    </citation>
    <scope>NUCLEOTIDE SEQUENCE</scope>
    <source>
        <strain evidence="2">CBS 115976</strain>
    </source>
</reference>
<feature type="region of interest" description="Disordered" evidence="1">
    <location>
        <begin position="254"/>
        <end position="276"/>
    </location>
</feature>